<evidence type="ECO:0000313" key="4">
    <source>
        <dbReference type="EMBL" id="SLN22081.1"/>
    </source>
</evidence>
<feature type="region of interest" description="Disordered" evidence="1">
    <location>
        <begin position="1088"/>
        <end position="1116"/>
    </location>
</feature>
<keyword evidence="5" id="KW-1185">Reference proteome</keyword>
<keyword evidence="2" id="KW-0472">Membrane</keyword>
<feature type="compositionally biased region" description="Basic and acidic residues" evidence="1">
    <location>
        <begin position="1102"/>
        <end position="1116"/>
    </location>
</feature>
<dbReference type="Pfam" id="PF05170">
    <property type="entry name" value="AsmA"/>
    <property type="match status" value="1"/>
</dbReference>
<organism evidence="4 5">
    <name type="scientific">Roseovarius halotolerans</name>
    <dbReference type="NCBI Taxonomy" id="505353"/>
    <lineage>
        <taxon>Bacteria</taxon>
        <taxon>Pseudomonadati</taxon>
        <taxon>Pseudomonadota</taxon>
        <taxon>Alphaproteobacteria</taxon>
        <taxon>Rhodobacterales</taxon>
        <taxon>Roseobacteraceae</taxon>
        <taxon>Roseovarius</taxon>
    </lineage>
</organism>
<dbReference type="AlphaFoldDB" id="A0A1X6YHV0"/>
<sequence>MSESQDIKPRAGRARRALPWVVSALVAVIIMLAVAVSLAAGREFVAPEWLREKISQKINADLEGVSLRFGEVALVIESDWVPRLSLHDVTLSDASGVTLASLSRAQSKVALGPLLQGALQPAEISLSGARVTLRRSKDGAVGLSVGETAPPLEEAANLGALAAQLDAVLERPHFAALREVEASNLTLRYEDARADRAWNVDDGRFEMTREGDRLTLRGDVALLGARAYATTLAMNYTREIGETAADFGVTFEDMPARDIAGQSAAMTWLGALDAPISGSLRASLDESGRLGLLNATLQIAEGVLQPTEATEPVAFSQARVYFSYDPAQQLLRFDEISVDSKWVSALAEGRAYLVGMESGWPSELLGQFQFRRISANPDGMYPEPIEVESAVMDMRLRIDPFLLTLGQLSMSDQSSRLVMEGALEARPEGWTLALDATMDALQPDRLLTLWPEGLAKGAREWIGKNVTRADLSNLQFAARFRPDHDPDVFLGFDYENLDTVFIKDVPPIEAAAGHASLIDSRFVITTDRGHVTAAQGGRIDISGTSFIIPDVNIERGPAGARLTTDSTITAALSLLDEGPFGFMRKANLPVTLADGRAQLTGRLDFLLKKELSPDEVAFSVNGRLSDVRSETLVPGRVLAASELELLGDNAGIGVSGAGRVGRVPVEGQWRTALGEQSDGTGRVTGWIELSERFADEFRIGLPPGSLSGAGRAEIKVDLPPGEPGRFVMRSDLAGVGLSVPQLGWALGTQATGDLRVEGTLGEPPEIESIRLDAGGLEARGAVTLNDDGTLARAEFARVRMGTWLNAPVELLGRGAQLAPQVLVSGGMVDLRQTSLAGDGSGGGGDGGDRDGGPVSLALDRLIISDGIVLTDFRADLDMGGGASGRFTGQVNGGPTVTGRIAPKDGRSAFQIRSQDAGAVLAAAGMLKQARDGEMNLVLVPVAGPGRYEGSLEVMNVRLTDAPALAALLNTVSVVGLIDQLRGEGIHFSEVNSRFLLTPRRVTLLSGSAVGASMGVSMEGYYDLESTMMDMQGVISPFYLVNSAGGLFTRRGEGLVGMNYTMRGPVAQPRVSVNPLSVFTPGMFRDLFRRPPPGGGGAGAATPERRSLPRDGGEAGQ</sequence>
<dbReference type="EMBL" id="FWFU01000001">
    <property type="protein sequence ID" value="SLN22081.1"/>
    <property type="molecule type" value="Genomic_DNA"/>
</dbReference>
<evidence type="ECO:0000256" key="1">
    <source>
        <dbReference type="SAM" id="MobiDB-lite"/>
    </source>
</evidence>
<reference evidence="4 5" key="1">
    <citation type="submission" date="2017-03" db="EMBL/GenBank/DDBJ databases">
        <authorList>
            <person name="Afonso C.L."/>
            <person name="Miller P.J."/>
            <person name="Scott M.A."/>
            <person name="Spackman E."/>
            <person name="Goraichik I."/>
            <person name="Dimitrov K.M."/>
            <person name="Suarez D.L."/>
            <person name="Swayne D.E."/>
        </authorList>
    </citation>
    <scope>NUCLEOTIDE SEQUENCE [LARGE SCALE GENOMIC DNA]</scope>
    <source>
        <strain evidence="4 5">CECT 8110</strain>
    </source>
</reference>
<keyword evidence="2" id="KW-1133">Transmembrane helix</keyword>
<evidence type="ECO:0000256" key="2">
    <source>
        <dbReference type="SAM" id="Phobius"/>
    </source>
</evidence>
<feature type="domain" description="AsmA" evidence="3">
    <location>
        <begin position="24"/>
        <end position="140"/>
    </location>
</feature>
<dbReference type="InterPro" id="IPR007844">
    <property type="entry name" value="AsmA"/>
</dbReference>
<accession>A0A1X6YHV0</accession>
<proteinExistence type="predicted"/>
<feature type="transmembrane region" description="Helical" evidence="2">
    <location>
        <begin position="20"/>
        <end position="41"/>
    </location>
</feature>
<evidence type="ECO:0000259" key="3">
    <source>
        <dbReference type="Pfam" id="PF05170"/>
    </source>
</evidence>
<dbReference type="RefSeq" id="WP_085816439.1">
    <property type="nucleotide sequence ID" value="NZ_FWFU01000001.1"/>
</dbReference>
<name>A0A1X6YHV0_9RHOB</name>
<protein>
    <submittedName>
        <fullName evidence="4">AsmA family protein</fullName>
    </submittedName>
</protein>
<evidence type="ECO:0000313" key="5">
    <source>
        <dbReference type="Proteomes" id="UP000193207"/>
    </source>
</evidence>
<dbReference type="OrthoDB" id="7161641at2"/>
<keyword evidence="2" id="KW-0812">Transmembrane</keyword>
<dbReference type="Proteomes" id="UP000193207">
    <property type="component" value="Unassembled WGS sequence"/>
</dbReference>
<gene>
    <name evidence="4" type="ORF">ROH8110_00829</name>
</gene>